<dbReference type="RefSeq" id="WP_155354225.1">
    <property type="nucleotide sequence ID" value="NZ_BAAAHL010000046.1"/>
</dbReference>
<comment type="caution">
    <text evidence="3">The sequence shown here is derived from an EMBL/GenBank/DDBJ whole genome shotgun (WGS) entry which is preliminary data.</text>
</comment>
<feature type="region of interest" description="Disordered" evidence="1">
    <location>
        <begin position="1"/>
        <end position="23"/>
    </location>
</feature>
<dbReference type="EMBL" id="BLAE01000011">
    <property type="protein sequence ID" value="GES08630.1"/>
    <property type="molecule type" value="Genomic_DNA"/>
</dbReference>
<sequence>MGIDPFVSWGTPSESESQEGSGPLAGVRLAVKDVFDVAGTPTGAGHPRWLETHDPAGEDAVAVARLRAAGAVLAGKTHTDELAYSLGGTNQHYGAPENPAAPGHVCGGSSSGSAAAVAAGRADLGLGTDTAGSIRVPASYTGLYGFRPTHARAPREGIVPLAPTFDVPGLLTRDLPLLRAAAGVLLDGSGSGTATRLCVPADLWADQSPRVGAALAPAIARLGLPVHRTPVGHDVTDAFAIAQAAQAWRCHGAWIIRERPEFGPGVGARFRRGEGLTPEEVTLARKALDEAADRIRVLLDGGGILVLPTVPGAAPALGRPEDRRLMTLRLTCLAPLSGSPALSLPAGLLDGRPLGLSLMAARGHDEVLFDLAARL</sequence>
<dbReference type="GO" id="GO:0016787">
    <property type="term" value="F:hydrolase activity"/>
    <property type="evidence" value="ECO:0007669"/>
    <property type="project" value="UniProtKB-KW"/>
</dbReference>
<feature type="domain" description="Amidase" evidence="2">
    <location>
        <begin position="260"/>
        <end position="368"/>
    </location>
</feature>
<keyword evidence="3" id="KW-0378">Hydrolase</keyword>
<dbReference type="InterPro" id="IPR020556">
    <property type="entry name" value="Amidase_CS"/>
</dbReference>
<dbReference type="Pfam" id="PF01425">
    <property type="entry name" value="Amidase"/>
    <property type="match status" value="2"/>
</dbReference>
<evidence type="ECO:0000259" key="2">
    <source>
        <dbReference type="Pfam" id="PF01425"/>
    </source>
</evidence>
<reference evidence="3 4" key="1">
    <citation type="submission" date="2019-10" db="EMBL/GenBank/DDBJ databases">
        <title>Whole genome shotgun sequence of Acrocarpospora macrocephala NBRC 16266.</title>
        <authorList>
            <person name="Ichikawa N."/>
            <person name="Kimura A."/>
            <person name="Kitahashi Y."/>
            <person name="Komaki H."/>
            <person name="Oguchi A."/>
        </authorList>
    </citation>
    <scope>NUCLEOTIDE SEQUENCE [LARGE SCALE GENOMIC DNA]</scope>
    <source>
        <strain evidence="3 4">NBRC 16266</strain>
    </source>
</reference>
<dbReference type="Proteomes" id="UP000331127">
    <property type="component" value="Unassembled WGS sequence"/>
</dbReference>
<proteinExistence type="predicted"/>
<dbReference type="AlphaFoldDB" id="A0A5M3WJS2"/>
<dbReference type="InterPro" id="IPR036928">
    <property type="entry name" value="AS_sf"/>
</dbReference>
<dbReference type="PANTHER" id="PTHR46310:SF7">
    <property type="entry name" value="AMIDASE 1"/>
    <property type="match status" value="1"/>
</dbReference>
<gene>
    <name evidence="3" type="ORF">Amac_022260</name>
</gene>
<feature type="domain" description="Amidase" evidence="2">
    <location>
        <begin position="18"/>
        <end position="181"/>
    </location>
</feature>
<evidence type="ECO:0000313" key="3">
    <source>
        <dbReference type="EMBL" id="GES08630.1"/>
    </source>
</evidence>
<dbReference type="SUPFAM" id="SSF75304">
    <property type="entry name" value="Amidase signature (AS) enzymes"/>
    <property type="match status" value="1"/>
</dbReference>
<evidence type="ECO:0000313" key="4">
    <source>
        <dbReference type="Proteomes" id="UP000331127"/>
    </source>
</evidence>
<dbReference type="NCBIfam" id="NF006169">
    <property type="entry name" value="PRK08310.1"/>
    <property type="match status" value="1"/>
</dbReference>
<dbReference type="Gene3D" id="3.90.1300.10">
    <property type="entry name" value="Amidase signature (AS) domain"/>
    <property type="match status" value="1"/>
</dbReference>
<dbReference type="InterPro" id="IPR023631">
    <property type="entry name" value="Amidase_dom"/>
</dbReference>
<dbReference type="PANTHER" id="PTHR46310">
    <property type="entry name" value="AMIDASE 1"/>
    <property type="match status" value="1"/>
</dbReference>
<accession>A0A5M3WJS2</accession>
<keyword evidence="4" id="KW-1185">Reference proteome</keyword>
<dbReference type="PROSITE" id="PS00571">
    <property type="entry name" value="AMIDASES"/>
    <property type="match status" value="1"/>
</dbReference>
<protein>
    <submittedName>
        <fullName evidence="3">Amidohydrolase</fullName>
    </submittedName>
</protein>
<feature type="compositionally biased region" description="Low complexity" evidence="1">
    <location>
        <begin position="13"/>
        <end position="22"/>
    </location>
</feature>
<dbReference type="OrthoDB" id="182039at2"/>
<organism evidence="3 4">
    <name type="scientific">Acrocarpospora macrocephala</name>
    <dbReference type="NCBI Taxonomy" id="150177"/>
    <lineage>
        <taxon>Bacteria</taxon>
        <taxon>Bacillati</taxon>
        <taxon>Actinomycetota</taxon>
        <taxon>Actinomycetes</taxon>
        <taxon>Streptosporangiales</taxon>
        <taxon>Streptosporangiaceae</taxon>
        <taxon>Acrocarpospora</taxon>
    </lineage>
</organism>
<name>A0A5M3WJS2_9ACTN</name>
<evidence type="ECO:0000256" key="1">
    <source>
        <dbReference type="SAM" id="MobiDB-lite"/>
    </source>
</evidence>